<sequence>MSTDTAQTVAASLQDLLDAAPVEEGRVRPHRVFDGTGVKIRMLSFDTSATLAEHRSPFPILVQVMSGRLLFRVGGDEHELLPGGIIHVPANMPHELQAREPTRAMLSILN</sequence>
<reference evidence="2" key="1">
    <citation type="journal article" date="2014" name="Int. J. Syst. Evol. Microbiol.">
        <title>Complete genome sequence of Corynebacterium casei LMG S-19264T (=DSM 44701T), isolated from a smear-ripened cheese.</title>
        <authorList>
            <consortium name="US DOE Joint Genome Institute (JGI-PGF)"/>
            <person name="Walter F."/>
            <person name="Albersmeier A."/>
            <person name="Kalinowski J."/>
            <person name="Ruckert C."/>
        </authorList>
    </citation>
    <scope>NUCLEOTIDE SEQUENCE</scope>
    <source>
        <strain evidence="2">VKM Ac-1958</strain>
    </source>
</reference>
<proteinExistence type="predicted"/>
<reference evidence="2" key="2">
    <citation type="submission" date="2023-01" db="EMBL/GenBank/DDBJ databases">
        <authorList>
            <person name="Sun Q."/>
            <person name="Evtushenko L."/>
        </authorList>
    </citation>
    <scope>NUCLEOTIDE SEQUENCE</scope>
    <source>
        <strain evidence="2">VKM Ac-1958</strain>
    </source>
</reference>
<dbReference type="AlphaFoldDB" id="A0A9W6HSM5"/>
<accession>A0A9W6HSM5</accession>
<keyword evidence="3" id="KW-1185">Reference proteome</keyword>
<dbReference type="PANTHER" id="PTHR37694:SF1">
    <property type="entry name" value="SLR8022 PROTEIN"/>
    <property type="match status" value="1"/>
</dbReference>
<dbReference type="EMBL" id="BSET01000001">
    <property type="protein sequence ID" value="GLK01667.1"/>
    <property type="molecule type" value="Genomic_DNA"/>
</dbReference>
<organism evidence="2 3">
    <name type="scientific">Microbacterium keratanolyticum</name>
    <dbReference type="NCBI Taxonomy" id="67574"/>
    <lineage>
        <taxon>Bacteria</taxon>
        <taxon>Bacillati</taxon>
        <taxon>Actinomycetota</taxon>
        <taxon>Actinomycetes</taxon>
        <taxon>Micrococcales</taxon>
        <taxon>Microbacteriaceae</taxon>
        <taxon>Microbacterium</taxon>
    </lineage>
</organism>
<dbReference type="RefSeq" id="WP_204939295.1">
    <property type="nucleotide sequence ID" value="NZ_BAAAUM010000001.1"/>
</dbReference>
<dbReference type="Proteomes" id="UP001142325">
    <property type="component" value="Unassembled WGS sequence"/>
</dbReference>
<dbReference type="InterPro" id="IPR011051">
    <property type="entry name" value="RmlC_Cupin_sf"/>
</dbReference>
<evidence type="ECO:0000313" key="2">
    <source>
        <dbReference type="EMBL" id="GLK01667.1"/>
    </source>
</evidence>
<evidence type="ECO:0000259" key="1">
    <source>
        <dbReference type="Pfam" id="PF07883"/>
    </source>
</evidence>
<comment type="caution">
    <text evidence="2">The sequence shown here is derived from an EMBL/GenBank/DDBJ whole genome shotgun (WGS) entry which is preliminary data.</text>
</comment>
<dbReference type="InterPro" id="IPR014710">
    <property type="entry name" value="RmlC-like_jellyroll"/>
</dbReference>
<dbReference type="Pfam" id="PF07883">
    <property type="entry name" value="Cupin_2"/>
    <property type="match status" value="1"/>
</dbReference>
<feature type="domain" description="Cupin type-2" evidence="1">
    <location>
        <begin position="51"/>
        <end position="105"/>
    </location>
</feature>
<protein>
    <recommendedName>
        <fullName evidence="1">Cupin type-2 domain-containing protein</fullName>
    </recommendedName>
</protein>
<dbReference type="PANTHER" id="PTHR37694">
    <property type="entry name" value="SLR8022 PROTEIN"/>
    <property type="match status" value="1"/>
</dbReference>
<name>A0A9W6HSM5_9MICO</name>
<gene>
    <name evidence="2" type="ORF">GCM10017596_13820</name>
</gene>
<evidence type="ECO:0000313" key="3">
    <source>
        <dbReference type="Proteomes" id="UP001142325"/>
    </source>
</evidence>
<dbReference type="SUPFAM" id="SSF51182">
    <property type="entry name" value="RmlC-like cupins"/>
    <property type="match status" value="1"/>
</dbReference>
<dbReference type="InterPro" id="IPR013096">
    <property type="entry name" value="Cupin_2"/>
</dbReference>
<dbReference type="CDD" id="cd02230">
    <property type="entry name" value="cupin_HP0902-like"/>
    <property type="match status" value="1"/>
</dbReference>
<dbReference type="Gene3D" id="2.60.120.10">
    <property type="entry name" value="Jelly Rolls"/>
    <property type="match status" value="1"/>
</dbReference>